<dbReference type="SMART" id="SM00418">
    <property type="entry name" value="HTH_ARSR"/>
    <property type="match status" value="1"/>
</dbReference>
<dbReference type="EMBL" id="BNCK01000003">
    <property type="protein sequence ID" value="GHF89720.1"/>
    <property type="molecule type" value="Genomic_DNA"/>
</dbReference>
<dbReference type="InterPro" id="IPR036390">
    <property type="entry name" value="WH_DNA-bd_sf"/>
</dbReference>
<dbReference type="InterPro" id="IPR001845">
    <property type="entry name" value="HTH_ArsR_DNA-bd_dom"/>
</dbReference>
<sequence length="230" mass="25441">MQPDISIVANLIGEPARAKMLTALMTGKALTATELALEADVTAQTASSHLAKLLKGELLVVRKQGRHKYFQLRSVDVAELVEKMLNLSASIQQNSIKTGPVDQALRHARVCYDHLAGEQGVALFDALLNHGFIAEETNQATLTDKGLLFFSELGVDFKKVNQSKRPVCKACLDWSERRNHLAGQLGAWMLNYAFEKNWAKRDLTTRAVHFSTQGKTKFASCFGIKQTRGN</sequence>
<dbReference type="GO" id="GO:0003700">
    <property type="term" value="F:DNA-binding transcription factor activity"/>
    <property type="evidence" value="ECO:0007669"/>
    <property type="project" value="InterPro"/>
</dbReference>
<dbReference type="GO" id="GO:0046686">
    <property type="term" value="P:response to cadmium ion"/>
    <property type="evidence" value="ECO:0007669"/>
    <property type="project" value="TreeGrafter"/>
</dbReference>
<dbReference type="AlphaFoldDB" id="A0A919EJ36"/>
<accession>A0A919EJ36</accession>
<dbReference type="Gene3D" id="1.10.10.10">
    <property type="entry name" value="Winged helix-like DNA-binding domain superfamily/Winged helix DNA-binding domain"/>
    <property type="match status" value="1"/>
</dbReference>
<dbReference type="Proteomes" id="UP000623842">
    <property type="component" value="Unassembled WGS sequence"/>
</dbReference>
<dbReference type="InterPro" id="IPR036388">
    <property type="entry name" value="WH-like_DNA-bd_sf"/>
</dbReference>
<protein>
    <submittedName>
        <fullName evidence="2">Transcriptional regulator</fullName>
    </submittedName>
</protein>
<evidence type="ECO:0000259" key="1">
    <source>
        <dbReference type="PROSITE" id="PS50987"/>
    </source>
</evidence>
<name>A0A919EJ36_9GAMM</name>
<comment type="caution">
    <text evidence="2">The sequence shown here is derived from an EMBL/GenBank/DDBJ whole genome shotgun (WGS) entry which is preliminary data.</text>
</comment>
<dbReference type="PROSITE" id="PS50987">
    <property type="entry name" value="HTH_ARSR_2"/>
    <property type="match status" value="1"/>
</dbReference>
<dbReference type="InterPro" id="IPR052543">
    <property type="entry name" value="HTH_Metal-responsive_Reg"/>
</dbReference>
<evidence type="ECO:0000313" key="2">
    <source>
        <dbReference type="EMBL" id="GHF89720.1"/>
    </source>
</evidence>
<proteinExistence type="predicted"/>
<gene>
    <name evidence="2" type="ORF">GCM10017161_17020</name>
</gene>
<dbReference type="GO" id="GO:0097063">
    <property type="term" value="F:cadmium ion sensor activity"/>
    <property type="evidence" value="ECO:0007669"/>
    <property type="project" value="TreeGrafter"/>
</dbReference>
<dbReference type="GO" id="GO:0003677">
    <property type="term" value="F:DNA binding"/>
    <property type="evidence" value="ECO:0007669"/>
    <property type="project" value="TreeGrafter"/>
</dbReference>
<evidence type="ECO:0000313" key="3">
    <source>
        <dbReference type="Proteomes" id="UP000623842"/>
    </source>
</evidence>
<organism evidence="2 3">
    <name type="scientific">Thalassotalea marina</name>
    <dbReference type="NCBI Taxonomy" id="1673741"/>
    <lineage>
        <taxon>Bacteria</taxon>
        <taxon>Pseudomonadati</taxon>
        <taxon>Pseudomonadota</taxon>
        <taxon>Gammaproteobacteria</taxon>
        <taxon>Alteromonadales</taxon>
        <taxon>Colwelliaceae</taxon>
        <taxon>Thalassotalea</taxon>
    </lineage>
</organism>
<dbReference type="CDD" id="cd00090">
    <property type="entry name" value="HTH_ARSR"/>
    <property type="match status" value="1"/>
</dbReference>
<dbReference type="PANTHER" id="PTHR39168">
    <property type="entry name" value="TRANSCRIPTIONAL REGULATOR-RELATED"/>
    <property type="match status" value="1"/>
</dbReference>
<dbReference type="GO" id="GO:0010288">
    <property type="term" value="P:response to lead ion"/>
    <property type="evidence" value="ECO:0007669"/>
    <property type="project" value="TreeGrafter"/>
</dbReference>
<dbReference type="Pfam" id="PF12840">
    <property type="entry name" value="HTH_20"/>
    <property type="match status" value="1"/>
</dbReference>
<keyword evidence="3" id="KW-1185">Reference proteome</keyword>
<feature type="domain" description="HTH arsR-type" evidence="1">
    <location>
        <begin position="1"/>
        <end position="92"/>
    </location>
</feature>
<dbReference type="InterPro" id="IPR011991">
    <property type="entry name" value="ArsR-like_HTH"/>
</dbReference>
<reference evidence="2" key="2">
    <citation type="submission" date="2020-09" db="EMBL/GenBank/DDBJ databases">
        <authorList>
            <person name="Sun Q."/>
            <person name="Kim S."/>
        </authorList>
    </citation>
    <scope>NUCLEOTIDE SEQUENCE</scope>
    <source>
        <strain evidence="2">KCTC 42731</strain>
    </source>
</reference>
<dbReference type="SUPFAM" id="SSF46785">
    <property type="entry name" value="Winged helix' DNA-binding domain"/>
    <property type="match status" value="1"/>
</dbReference>
<reference evidence="2" key="1">
    <citation type="journal article" date="2014" name="Int. J. Syst. Evol. Microbiol.">
        <title>Complete genome sequence of Corynebacterium casei LMG S-19264T (=DSM 44701T), isolated from a smear-ripened cheese.</title>
        <authorList>
            <consortium name="US DOE Joint Genome Institute (JGI-PGF)"/>
            <person name="Walter F."/>
            <person name="Albersmeier A."/>
            <person name="Kalinowski J."/>
            <person name="Ruckert C."/>
        </authorList>
    </citation>
    <scope>NUCLEOTIDE SEQUENCE</scope>
    <source>
        <strain evidence="2">KCTC 42731</strain>
    </source>
</reference>
<dbReference type="GO" id="GO:0032791">
    <property type="term" value="F:lead ion binding"/>
    <property type="evidence" value="ECO:0007669"/>
    <property type="project" value="TreeGrafter"/>
</dbReference>
<dbReference type="PANTHER" id="PTHR39168:SF1">
    <property type="entry name" value="TRANSCRIPTIONAL REGULATORY PROTEIN"/>
    <property type="match status" value="1"/>
</dbReference>